<dbReference type="EMBL" id="HACM01006000">
    <property type="protein sequence ID" value="CRZ06442.1"/>
    <property type="molecule type" value="Transcribed_RNA"/>
</dbReference>
<proteinExistence type="predicted"/>
<protein>
    <submittedName>
        <fullName evidence="1">Uncharacterized protein</fullName>
    </submittedName>
</protein>
<accession>A0A0H5QXH9</accession>
<reference evidence="1" key="1">
    <citation type="submission" date="2015-04" db="EMBL/GenBank/DDBJ databases">
        <title>The genome sequence of the plant pathogenic Rhizarian Plasmodiophora brassicae reveals insights in its biotrophic life cycle and the origin of chitin synthesis.</title>
        <authorList>
            <person name="Schwelm A."/>
            <person name="Fogelqvist J."/>
            <person name="Knaust A."/>
            <person name="Julke S."/>
            <person name="Lilja T."/>
            <person name="Dhandapani V."/>
            <person name="Bonilla-Rosso G."/>
            <person name="Karlsson M."/>
            <person name="Shevchenko A."/>
            <person name="Choi S.R."/>
            <person name="Kim H.G."/>
            <person name="Park J.Y."/>
            <person name="Lim Y.P."/>
            <person name="Ludwig-Muller J."/>
            <person name="Dixelius C."/>
        </authorList>
    </citation>
    <scope>NUCLEOTIDE SEQUENCE</scope>
    <source>
        <tissue evidence="1">Potato root galls</tissue>
    </source>
</reference>
<dbReference type="AlphaFoldDB" id="A0A0H5QXH9"/>
<organism evidence="1">
    <name type="scientific">Spongospora subterranea</name>
    <dbReference type="NCBI Taxonomy" id="70186"/>
    <lineage>
        <taxon>Eukaryota</taxon>
        <taxon>Sar</taxon>
        <taxon>Rhizaria</taxon>
        <taxon>Endomyxa</taxon>
        <taxon>Phytomyxea</taxon>
        <taxon>Plasmodiophorida</taxon>
        <taxon>Plasmodiophoridae</taxon>
        <taxon>Spongospora</taxon>
    </lineage>
</organism>
<sequence length="106" mass="12350">MALIPDQHVDHIQLSRSWYYSGFLLRQGFSIRRWSNHKKLAASQSSPAIFKFHQNLFSQFSQSPTVDTKYGFYKPSSVFNFDQVLEHIMRETAINSCILVPIAFHL</sequence>
<name>A0A0H5QXH9_9EUKA</name>
<evidence type="ECO:0000313" key="1">
    <source>
        <dbReference type="EMBL" id="CRZ06442.1"/>
    </source>
</evidence>